<reference evidence="10 11" key="3">
    <citation type="submission" date="2025-04" db="UniProtKB">
        <authorList>
            <consortium name="RefSeq"/>
        </authorList>
    </citation>
    <scope>IDENTIFICATION</scope>
    <source>
        <strain evidence="10 11">Nigerian</strain>
        <tissue evidence="10 11">Liver and blood</tissue>
    </source>
</reference>
<evidence type="ECO:0000313" key="11">
    <source>
        <dbReference type="RefSeq" id="XP_017952627.2"/>
    </source>
</evidence>
<keyword evidence="9" id="KW-1185">Reference proteome</keyword>
<evidence type="ECO:0000313" key="9">
    <source>
        <dbReference type="Proteomes" id="UP000008143"/>
    </source>
</evidence>
<accession>A0A6I8PSK8</accession>
<evidence type="ECO:0000256" key="3">
    <source>
        <dbReference type="ARBA" id="ARBA00022833"/>
    </source>
</evidence>
<dbReference type="SUPFAM" id="SSF57716">
    <property type="entry name" value="Glucocorticoid receptor-like (DNA-binding domain)"/>
    <property type="match status" value="1"/>
</dbReference>
<dbReference type="Xenbase" id="XB-GENE-5804788">
    <property type="gene designation" value="qng1"/>
</dbReference>
<dbReference type="GeneTree" id="ENSGT00940000164945"/>
<evidence type="ECO:0000256" key="1">
    <source>
        <dbReference type="ARBA" id="ARBA00022723"/>
    </source>
</evidence>
<feature type="domain" description="THAP-type" evidence="7">
    <location>
        <begin position="18"/>
        <end position="111"/>
    </location>
</feature>
<evidence type="ECO:0000256" key="5">
    <source>
        <dbReference type="PROSITE-ProRule" id="PRU00309"/>
    </source>
</evidence>
<dbReference type="SMART" id="SM00980">
    <property type="entry name" value="THAP"/>
    <property type="match status" value="1"/>
</dbReference>
<dbReference type="PANTHER" id="PTHR31751">
    <property type="entry name" value="SI:CH211-108C17.2-RELATED-RELATED"/>
    <property type="match status" value="1"/>
</dbReference>
<dbReference type="Proteomes" id="UP000008143">
    <property type="component" value="Chromosome 9"/>
</dbReference>
<reference evidence="8" key="2">
    <citation type="submission" date="2020-05" db="UniProtKB">
        <authorList>
            <consortium name="Ensembl"/>
        </authorList>
    </citation>
    <scope>IDENTIFICATION</scope>
</reference>
<evidence type="ECO:0000313" key="12">
    <source>
        <dbReference type="Xenbase" id="XB-GENE-5804788"/>
    </source>
</evidence>
<evidence type="ECO:0000313" key="8">
    <source>
        <dbReference type="Ensembl" id="ENSXETP00000061215"/>
    </source>
</evidence>
<dbReference type="Pfam" id="PF05485">
    <property type="entry name" value="THAP"/>
    <property type="match status" value="1"/>
</dbReference>
<dbReference type="Ensembl" id="ENSXETT00000066191">
    <property type="protein sequence ID" value="ENSXETP00000061215"/>
    <property type="gene ID" value="ENSXETG00000030274"/>
</dbReference>
<evidence type="ECO:0000259" key="7">
    <source>
        <dbReference type="PROSITE" id="PS50950"/>
    </source>
</evidence>
<name>A0A6I8PSK8_XENTR</name>
<dbReference type="PROSITE" id="PS50950">
    <property type="entry name" value="ZF_THAP"/>
    <property type="match status" value="1"/>
</dbReference>
<evidence type="ECO:0000256" key="4">
    <source>
        <dbReference type="ARBA" id="ARBA00023125"/>
    </source>
</evidence>
<dbReference type="RefSeq" id="XP_017952626.2">
    <property type="nucleotide sequence ID" value="XM_018097137.2"/>
</dbReference>
<keyword evidence="4 5" id="KW-0238">DNA-binding</keyword>
<dbReference type="AlphaFoldDB" id="A0A6I8PSK8"/>
<protein>
    <submittedName>
        <fullName evidence="8">Chromosome 9 open reading frame 64</fullName>
    </submittedName>
    <submittedName>
        <fullName evidence="10 11">Queuosine salvage protein isoform X1</fullName>
    </submittedName>
</protein>
<proteinExistence type="predicted"/>
<dbReference type="Bgee" id="ENSXETG00000030274">
    <property type="expression patterns" value="Expressed in egg cell and 7 other cell types or tissues"/>
</dbReference>
<gene>
    <name evidence="12" type="primary">qng1</name>
    <name evidence="12" type="synonym">c9h9orf64</name>
    <name evidence="8 10 11" type="synonym">c9orf64</name>
</gene>
<sequence length="789" mass="89333">MTLAPFHSGYTDSSQFGMPKCIVNGCSHGSRGKTPSPNVVLHVFPGNIDIIKRWLVAIGQNFGDLDTYAQRIIEGKKTDSFRICSCHFTEDSYTFQGRRKALKKSATPTLFLWSGSASDGCKAVPAKRARNDKGDQCESLPFQSHQNSASNSFSQQTITGQTKKKTIKIRRSNDSTCTKQNSCKRNASTQTIFENGDAVTSYYCSQCASPLNKTSVTSVQTLNLLPSEPAYSKIHLVDSEGQSECKSKPTIFHDIKMEIEDAENTLSDDGTDTSSSIGDDSDISKHSEDSPIFIEYESEEDDEIDQSIEPFDVLNTAKDPVDDHTFLVYESCLDKLLLSSRCGRDPNCYSPIKKLKKYVYGSFLTVKAVCQSGHHFHLWDSQPRKGSIYYGNLLMSASILLSGSDFAKVYAMNKLLKLKQMSPSAFKRYQSNYFIPVIDHHWKTEQDKLIKHISGKSVFLVGDHDINIPGSFSKYCTYSLMEGASMKIINYRVDQVSSTTSSADAEKQSFQKSLDELLEKDVKVKSICTNRRKAIRKLIYKDYSDILHKYNIDHISRSLRNKLSSASKQKNCSQISQWIKPAVSHLLWASQTCDGSADLLKKKWQSLLNHVTKVHKWETSQQFHGCTQENLSARCKRKWMKCGSTAFNRFKEIVMSAQLIRDLNHLSEFCHTDELKLYHSNLLKYRPRTLHSMDDVVVRTQLAALDHNYNVHRGKAQWNDTDVQDPSAGLQPKVRKCVFDVASKAFLLVILKDIVRYVEGEVNIERQTLSDRLPDNPSLEHRPMKNESW</sequence>
<dbReference type="RefSeq" id="XP_017952627.2">
    <property type="nucleotide sequence ID" value="XM_018097138.2"/>
</dbReference>
<reference evidence="8" key="1">
    <citation type="journal article" date="2010" name="Science">
        <title>The genome of the Western clawed frog Xenopus tropicalis.</title>
        <authorList>
            <person name="Hellsten U."/>
            <person name="Harland R.M."/>
            <person name="Gilchrist M.J."/>
            <person name="Hendrix D."/>
            <person name="Jurka J."/>
            <person name="Kapitonov V."/>
            <person name="Ovcharenko I."/>
            <person name="Putnam N.H."/>
            <person name="Shu S."/>
            <person name="Taher L."/>
            <person name="Blitz I.L."/>
            <person name="Blumberg B."/>
            <person name="Dichmann D.S."/>
            <person name="Dubchak I."/>
            <person name="Amaya E."/>
            <person name="Detter J.C."/>
            <person name="Fletcher R."/>
            <person name="Gerhard D.S."/>
            <person name="Goodstein D."/>
            <person name="Graves T."/>
            <person name="Grigoriev I.V."/>
            <person name="Grimwood J."/>
            <person name="Kawashima T."/>
            <person name="Lindquist E."/>
            <person name="Lucas S.M."/>
            <person name="Mead P.E."/>
            <person name="Mitros T."/>
            <person name="Ogino H."/>
            <person name="Ohta Y."/>
            <person name="Poliakov A.V."/>
            <person name="Pollet N."/>
            <person name="Robert J."/>
            <person name="Salamov A."/>
            <person name="Sater A.K."/>
            <person name="Schmutz J."/>
            <person name="Terry A."/>
            <person name="Vize P.D."/>
            <person name="Warren W.C."/>
            <person name="Wells D."/>
            <person name="Wills A."/>
            <person name="Wilson R.K."/>
            <person name="Zimmerman L.B."/>
            <person name="Zorn A.M."/>
            <person name="Grainger R."/>
            <person name="Grammer T."/>
            <person name="Khokha M.K."/>
            <person name="Richardson P.M."/>
            <person name="Rokhsar D.S."/>
        </authorList>
    </citation>
    <scope>NUCLEOTIDE SEQUENCE [LARGE SCALE GENOMIC DNA]</scope>
    <source>
        <strain evidence="8">Nigerian</strain>
    </source>
</reference>
<feature type="compositionally biased region" description="Polar residues" evidence="6">
    <location>
        <begin position="143"/>
        <end position="154"/>
    </location>
</feature>
<keyword evidence="1" id="KW-0479">Metal-binding</keyword>
<keyword evidence="3" id="KW-0862">Zinc</keyword>
<keyword evidence="2 5" id="KW-0863">Zinc-finger</keyword>
<evidence type="ECO:0000256" key="2">
    <source>
        <dbReference type="ARBA" id="ARBA00022771"/>
    </source>
</evidence>
<dbReference type="SMART" id="SM00692">
    <property type="entry name" value="DM3"/>
    <property type="match status" value="1"/>
</dbReference>
<organism evidence="8">
    <name type="scientific">Xenopus tropicalis</name>
    <name type="common">Western clawed frog</name>
    <name type="synonym">Silurana tropicalis</name>
    <dbReference type="NCBI Taxonomy" id="8364"/>
    <lineage>
        <taxon>Eukaryota</taxon>
        <taxon>Metazoa</taxon>
        <taxon>Chordata</taxon>
        <taxon>Craniata</taxon>
        <taxon>Vertebrata</taxon>
        <taxon>Euteleostomi</taxon>
        <taxon>Amphibia</taxon>
        <taxon>Batrachia</taxon>
        <taxon>Anura</taxon>
        <taxon>Pipoidea</taxon>
        <taxon>Pipidae</taxon>
        <taxon>Xenopodinae</taxon>
        <taxon>Xenopus</taxon>
        <taxon>Silurana</taxon>
    </lineage>
</organism>
<dbReference type="GO" id="GO:0003677">
    <property type="term" value="F:DNA binding"/>
    <property type="evidence" value="ECO:0007669"/>
    <property type="project" value="UniProtKB-UniRule"/>
</dbReference>
<evidence type="ECO:0000256" key="6">
    <source>
        <dbReference type="SAM" id="MobiDB-lite"/>
    </source>
</evidence>
<evidence type="ECO:0000313" key="10">
    <source>
        <dbReference type="RefSeq" id="XP_017952626.2"/>
    </source>
</evidence>
<feature type="region of interest" description="Disordered" evidence="6">
    <location>
        <begin position="143"/>
        <end position="165"/>
    </location>
</feature>
<dbReference type="GO" id="GO:0008270">
    <property type="term" value="F:zinc ion binding"/>
    <property type="evidence" value="ECO:0007669"/>
    <property type="project" value="UniProtKB-KW"/>
</dbReference>
<dbReference type="PANTHER" id="PTHR31751:SF38">
    <property type="entry name" value="LOC100145493 PROTEIN"/>
    <property type="match status" value="1"/>
</dbReference>
<dbReference type="DNASU" id="595020"/>
<dbReference type="InterPro" id="IPR006612">
    <property type="entry name" value="THAP_Znf"/>
</dbReference>
<dbReference type="OrthoDB" id="9934617at2759"/>
<feature type="region of interest" description="Disordered" evidence="6">
    <location>
        <begin position="263"/>
        <end position="287"/>
    </location>
</feature>
<dbReference type="AGR" id="Xenbase:XB-GENE-5804788"/>